<dbReference type="OrthoDB" id="49633at2759"/>
<evidence type="ECO:0000313" key="5">
    <source>
        <dbReference type="Proteomes" id="UP000198406"/>
    </source>
</evidence>
<feature type="region of interest" description="Disordered" evidence="1">
    <location>
        <begin position="74"/>
        <end position="210"/>
    </location>
</feature>
<evidence type="ECO:0000313" key="4">
    <source>
        <dbReference type="EMBL" id="GAX16026.1"/>
    </source>
</evidence>
<feature type="signal peptide" evidence="3">
    <location>
        <begin position="1"/>
        <end position="32"/>
    </location>
</feature>
<feature type="region of interest" description="Disordered" evidence="1">
    <location>
        <begin position="270"/>
        <end position="308"/>
    </location>
</feature>
<evidence type="ECO:0000256" key="2">
    <source>
        <dbReference type="SAM" id="Phobius"/>
    </source>
</evidence>
<feature type="compositionally biased region" description="Basic and acidic residues" evidence="1">
    <location>
        <begin position="271"/>
        <end position="281"/>
    </location>
</feature>
<sequence>MTRAARSRKCTLGGRYGFPALLFAVVSTVVTSESSVTKPCVHTRGGSKEEDVALDAYIDELIASVDEENNLAALGDETSERSSPDDLTVIVASTRPRKRRSSKKKKKQLEAQFDDSSSTSGDEEVMKGHQTSDANEEEGDLVPHTNRNHSISDKEKQLDEYNEQEGEEIEESSEEVQVELQEEESEEVQIEIQEQGNIQETNSEIETDKEVQPQEIVRRYPPPNALYRFLLDLGIVGQTLALLLMFITDYLNAYVPFLSSLVSYFLPQPQRNDRTRPERRAMSQLASSAVSSRRTGQSSRQRRKLTKQADQMALDQLKRVGNVHEAKYRYVSLEFLTRHGLGSYATTQAENSATDEVTFKKSSGVSTTEKEEGDWVLDALTKDLLPKRGDSKSRTPRIVFEFDIQQRTQVAKAALTPKNRKKSVSLKVSDRDGFLGRIRAAAGANSKSLLGAYPGDAVSLDEAADPRGVYDLARRYGWGEWEDDEDVAPSSYLSHSRIKKRHRKASHLSEWEDITSSPIDVDRSKDRFQQPAFRNPERKSRFDKEKGEKDSSVTRLRNKVANRTRHVNPRDPLERLVQGQGEKKEDER</sequence>
<feature type="chain" id="PRO_5013346319" evidence="3">
    <location>
        <begin position="33"/>
        <end position="588"/>
    </location>
</feature>
<organism evidence="4 5">
    <name type="scientific">Fistulifera solaris</name>
    <name type="common">Oleaginous diatom</name>
    <dbReference type="NCBI Taxonomy" id="1519565"/>
    <lineage>
        <taxon>Eukaryota</taxon>
        <taxon>Sar</taxon>
        <taxon>Stramenopiles</taxon>
        <taxon>Ochrophyta</taxon>
        <taxon>Bacillariophyta</taxon>
        <taxon>Bacillariophyceae</taxon>
        <taxon>Bacillariophycidae</taxon>
        <taxon>Naviculales</taxon>
        <taxon>Naviculaceae</taxon>
        <taxon>Fistulifera</taxon>
    </lineage>
</organism>
<keyword evidence="2" id="KW-0812">Transmembrane</keyword>
<feature type="compositionally biased region" description="Basic residues" evidence="1">
    <location>
        <begin position="556"/>
        <end position="567"/>
    </location>
</feature>
<keyword evidence="5" id="KW-1185">Reference proteome</keyword>
<keyword evidence="3" id="KW-0732">Signal</keyword>
<comment type="caution">
    <text evidence="4">The sequence shown here is derived from an EMBL/GenBank/DDBJ whole genome shotgun (WGS) entry which is preliminary data.</text>
</comment>
<evidence type="ECO:0000256" key="1">
    <source>
        <dbReference type="SAM" id="MobiDB-lite"/>
    </source>
</evidence>
<feature type="compositionally biased region" description="Acidic residues" evidence="1">
    <location>
        <begin position="160"/>
        <end position="189"/>
    </location>
</feature>
<feature type="compositionally biased region" description="Basic and acidic residues" evidence="1">
    <location>
        <begin position="535"/>
        <end position="552"/>
    </location>
</feature>
<dbReference type="Proteomes" id="UP000198406">
    <property type="component" value="Unassembled WGS sequence"/>
</dbReference>
<gene>
    <name evidence="4" type="ORF">FisN_22Hh116</name>
</gene>
<feature type="transmembrane region" description="Helical" evidence="2">
    <location>
        <begin position="225"/>
        <end position="247"/>
    </location>
</feature>
<dbReference type="InParanoid" id="A0A1Z5JQ58"/>
<accession>A0A1Z5JQ58</accession>
<evidence type="ECO:0000256" key="3">
    <source>
        <dbReference type="SAM" id="SignalP"/>
    </source>
</evidence>
<protein>
    <submittedName>
        <fullName evidence="4">Uncharacterized protein</fullName>
    </submittedName>
</protein>
<dbReference type="AlphaFoldDB" id="A0A1Z5JQ58"/>
<feature type="compositionally biased region" description="Basic residues" evidence="1">
    <location>
        <begin position="95"/>
        <end position="107"/>
    </location>
</feature>
<dbReference type="EMBL" id="BDSP01000100">
    <property type="protein sequence ID" value="GAX16026.1"/>
    <property type="molecule type" value="Genomic_DNA"/>
</dbReference>
<keyword evidence="2" id="KW-1133">Transmembrane helix</keyword>
<feature type="compositionally biased region" description="Low complexity" evidence="1">
    <location>
        <begin position="190"/>
        <end position="200"/>
    </location>
</feature>
<reference evidence="4 5" key="1">
    <citation type="journal article" date="2015" name="Plant Cell">
        <title>Oil accumulation by the oleaginous diatom Fistulifera solaris as revealed by the genome and transcriptome.</title>
        <authorList>
            <person name="Tanaka T."/>
            <person name="Maeda Y."/>
            <person name="Veluchamy A."/>
            <person name="Tanaka M."/>
            <person name="Abida H."/>
            <person name="Marechal E."/>
            <person name="Bowler C."/>
            <person name="Muto M."/>
            <person name="Sunaga Y."/>
            <person name="Tanaka M."/>
            <person name="Yoshino T."/>
            <person name="Taniguchi T."/>
            <person name="Fukuda Y."/>
            <person name="Nemoto M."/>
            <person name="Matsumoto M."/>
            <person name="Wong P.S."/>
            <person name="Aburatani S."/>
            <person name="Fujibuchi W."/>
        </authorList>
    </citation>
    <scope>NUCLEOTIDE SEQUENCE [LARGE SCALE GENOMIC DNA]</scope>
    <source>
        <strain evidence="4 5">JPCC DA0580</strain>
    </source>
</reference>
<proteinExistence type="predicted"/>
<feature type="region of interest" description="Disordered" evidence="1">
    <location>
        <begin position="522"/>
        <end position="588"/>
    </location>
</feature>
<keyword evidence="2" id="KW-0472">Membrane</keyword>
<name>A0A1Z5JQ58_FISSO</name>
<feature type="compositionally biased region" description="Basic and acidic residues" evidence="1">
    <location>
        <begin position="150"/>
        <end position="159"/>
    </location>
</feature>